<evidence type="ECO:0000256" key="1">
    <source>
        <dbReference type="SAM" id="MobiDB-lite"/>
    </source>
</evidence>
<evidence type="ECO:0000313" key="3">
    <source>
        <dbReference type="Proteomes" id="UP000008783"/>
    </source>
</evidence>
<dbReference type="VEuPathDB" id="FungiDB:PGTG_18089"/>
<dbReference type="InParanoid" id="E3L6L7"/>
<proteinExistence type="predicted"/>
<accession>E3L6L7</accession>
<feature type="region of interest" description="Disordered" evidence="1">
    <location>
        <begin position="87"/>
        <end position="110"/>
    </location>
</feature>
<dbReference type="EMBL" id="DS178360">
    <property type="protein sequence ID" value="EFP92192.2"/>
    <property type="molecule type" value="Genomic_DNA"/>
</dbReference>
<keyword evidence="3" id="KW-1185">Reference proteome</keyword>
<evidence type="ECO:0000313" key="2">
    <source>
        <dbReference type="EMBL" id="EFP92192.2"/>
    </source>
</evidence>
<sequence length="110" mass="12302">MPNQKLSHTPEFEIPQATEAVSAPGSPHPTETRQRLMTPTKDTGNFEEKPVVAPTKESAKERKNSLKKQVCCSRCIFDQSHRDGSFATSAGYCLKNDGHQEGSWSKRQRN</sequence>
<gene>
    <name evidence="2" type="ORF">PGTG_18089</name>
</gene>
<reference key="1">
    <citation type="submission" date="2007-01" db="EMBL/GenBank/DDBJ databases">
        <title>The Genome Sequence of Puccinia graminis f. sp. tritici Strain CRL 75-36-700-3.</title>
        <authorList>
            <consortium name="The Broad Institute Genome Sequencing Platform"/>
            <person name="Birren B."/>
            <person name="Lander E."/>
            <person name="Galagan J."/>
            <person name="Nusbaum C."/>
            <person name="Devon K."/>
            <person name="Cuomo C."/>
            <person name="Jaffe D."/>
            <person name="Butler J."/>
            <person name="Alvarez P."/>
            <person name="Gnerre S."/>
            <person name="Grabherr M."/>
            <person name="Mauceli E."/>
            <person name="Brockman W."/>
            <person name="Young S."/>
            <person name="LaButti K."/>
            <person name="Sykes S."/>
            <person name="DeCaprio D."/>
            <person name="Crawford M."/>
            <person name="Koehrsen M."/>
            <person name="Engels R."/>
            <person name="Montgomery P."/>
            <person name="Pearson M."/>
            <person name="Howarth C."/>
            <person name="Larson L."/>
            <person name="White J."/>
            <person name="Zeng Q."/>
            <person name="Kodira C."/>
            <person name="Yandava C."/>
            <person name="Alvarado L."/>
            <person name="O'Leary S."/>
            <person name="Szabo L."/>
            <person name="Dean R."/>
            <person name="Schein J."/>
        </authorList>
    </citation>
    <scope>NUCLEOTIDE SEQUENCE</scope>
    <source>
        <strain>CRL 75-36-700-3</strain>
    </source>
</reference>
<organism evidence="2 3">
    <name type="scientific">Puccinia graminis f. sp. tritici (strain CRL 75-36-700-3 / race SCCL)</name>
    <name type="common">Black stem rust fungus</name>
    <dbReference type="NCBI Taxonomy" id="418459"/>
    <lineage>
        <taxon>Eukaryota</taxon>
        <taxon>Fungi</taxon>
        <taxon>Dikarya</taxon>
        <taxon>Basidiomycota</taxon>
        <taxon>Pucciniomycotina</taxon>
        <taxon>Pucciniomycetes</taxon>
        <taxon>Pucciniales</taxon>
        <taxon>Pucciniaceae</taxon>
        <taxon>Puccinia</taxon>
    </lineage>
</organism>
<dbReference type="GeneID" id="10537520"/>
<dbReference type="HOGENOM" id="CLU_168454_0_0_1"/>
<feature type="region of interest" description="Disordered" evidence="1">
    <location>
        <begin position="1"/>
        <end position="63"/>
    </location>
</feature>
<dbReference type="KEGG" id="pgr:PGTG_18089"/>
<dbReference type="RefSeq" id="XP_003336611.2">
    <property type="nucleotide sequence ID" value="XM_003336563.2"/>
</dbReference>
<name>E3L6L7_PUCGT</name>
<dbReference type="AlphaFoldDB" id="E3L6L7"/>
<dbReference type="Proteomes" id="UP000008783">
    <property type="component" value="Unassembled WGS sequence"/>
</dbReference>
<reference evidence="3" key="2">
    <citation type="journal article" date="2011" name="Proc. Natl. Acad. Sci. U.S.A.">
        <title>Obligate biotrophy features unraveled by the genomic analysis of rust fungi.</title>
        <authorList>
            <person name="Duplessis S."/>
            <person name="Cuomo C.A."/>
            <person name="Lin Y.-C."/>
            <person name="Aerts A."/>
            <person name="Tisserant E."/>
            <person name="Veneault-Fourrey C."/>
            <person name="Joly D.L."/>
            <person name="Hacquard S."/>
            <person name="Amselem J."/>
            <person name="Cantarel B.L."/>
            <person name="Chiu R."/>
            <person name="Coutinho P.M."/>
            <person name="Feau N."/>
            <person name="Field M."/>
            <person name="Frey P."/>
            <person name="Gelhaye E."/>
            <person name="Goldberg J."/>
            <person name="Grabherr M.G."/>
            <person name="Kodira C.D."/>
            <person name="Kohler A."/>
            <person name="Kuees U."/>
            <person name="Lindquist E.A."/>
            <person name="Lucas S.M."/>
            <person name="Mago R."/>
            <person name="Mauceli E."/>
            <person name="Morin E."/>
            <person name="Murat C."/>
            <person name="Pangilinan J.L."/>
            <person name="Park R."/>
            <person name="Pearson M."/>
            <person name="Quesneville H."/>
            <person name="Rouhier N."/>
            <person name="Sakthikumar S."/>
            <person name="Salamov A.A."/>
            <person name="Schmutz J."/>
            <person name="Selles B."/>
            <person name="Shapiro H."/>
            <person name="Tanguay P."/>
            <person name="Tuskan G.A."/>
            <person name="Henrissat B."/>
            <person name="Van de Peer Y."/>
            <person name="Rouze P."/>
            <person name="Ellis J.G."/>
            <person name="Dodds P.N."/>
            <person name="Schein J.E."/>
            <person name="Zhong S."/>
            <person name="Hamelin R.C."/>
            <person name="Grigoriev I.V."/>
            <person name="Szabo L.J."/>
            <person name="Martin F."/>
        </authorList>
    </citation>
    <scope>NUCLEOTIDE SEQUENCE [LARGE SCALE GENOMIC DNA]</scope>
    <source>
        <strain evidence="3">CRL 75-36-700-3 / race SCCL</strain>
    </source>
</reference>
<protein>
    <submittedName>
        <fullName evidence="2">Uncharacterized protein</fullName>
    </submittedName>
</protein>